<gene>
    <name evidence="7" type="ORF">HERILL_LOCUS751</name>
</gene>
<keyword evidence="5" id="KW-0256">Endoplasmic reticulum</keyword>
<dbReference type="AlphaFoldDB" id="A0A7R8UBB5"/>
<keyword evidence="3 4" id="KW-0802">TPR repeat</keyword>
<dbReference type="Gene3D" id="1.25.40.10">
    <property type="entry name" value="Tetratricopeptide repeat domain"/>
    <property type="match status" value="2"/>
</dbReference>
<evidence type="ECO:0000256" key="2">
    <source>
        <dbReference type="ARBA" id="ARBA00022737"/>
    </source>
</evidence>
<comment type="similarity">
    <text evidence="1 5">Belongs to the EMC2 family.</text>
</comment>
<reference evidence="7 8" key="1">
    <citation type="submission" date="2020-11" db="EMBL/GenBank/DDBJ databases">
        <authorList>
            <person name="Wallbank WR R."/>
            <person name="Pardo Diaz C."/>
            <person name="Kozak K."/>
            <person name="Martin S."/>
            <person name="Jiggins C."/>
            <person name="Moest M."/>
            <person name="Warren A I."/>
            <person name="Generalovic N T."/>
            <person name="Byers J.R.P. K."/>
            <person name="Montejo-Kovacevich G."/>
            <person name="Yen C E."/>
        </authorList>
    </citation>
    <scope>NUCLEOTIDE SEQUENCE [LARGE SCALE GENOMIC DNA]</scope>
</reference>
<dbReference type="PANTHER" id="PTHR12760">
    <property type="entry name" value="TETRATRICOPEPTIDE REPEAT PROTEIN"/>
    <property type="match status" value="1"/>
</dbReference>
<name>A0A7R8UBB5_HERIL</name>
<dbReference type="FunCoup" id="A0A7R8UBB5">
    <property type="interactions" value="928"/>
</dbReference>
<keyword evidence="8" id="KW-1185">Reference proteome</keyword>
<dbReference type="OrthoDB" id="124397at2759"/>
<dbReference type="PROSITE" id="PS50005">
    <property type="entry name" value="TPR"/>
    <property type="match status" value="1"/>
</dbReference>
<dbReference type="InterPro" id="IPR019734">
    <property type="entry name" value="TPR_rpt"/>
</dbReference>
<evidence type="ECO:0000259" key="6">
    <source>
        <dbReference type="Pfam" id="PF22890"/>
    </source>
</evidence>
<comment type="function">
    <text evidence="5">Part of the endoplasmic reticulum membrane protein complex (EMC) that enables the energy-independent insertion into endoplasmic reticulum membranes of newly synthesized membrane proteins.</text>
</comment>
<dbReference type="Proteomes" id="UP000594454">
    <property type="component" value="Chromosome 1"/>
</dbReference>
<evidence type="ECO:0000313" key="8">
    <source>
        <dbReference type="Proteomes" id="UP000594454"/>
    </source>
</evidence>
<accession>A0A7R8UBB5</accession>
<proteinExistence type="inferred from homology"/>
<evidence type="ECO:0000256" key="1">
    <source>
        <dbReference type="ARBA" id="ARBA00010361"/>
    </source>
</evidence>
<sequence>MSYNYEELSWSDVKDMLRKWRETTDRKSESIVQLWEAVLEEKMGKLGNERHIILEQVVIAALDCGRMDIADKCMKELIAEFPDSMRVHRLKAMRFEMLESYDKALEILDGIIKKDETNPSARKRKVAILKAKGMNLEAIAEICDYLTKFMSDQEAWHELCNLYLQEADFEKAVFCMEELLLHNPHSYLLHLRIADIRYTMGGTENMETAKSYYLYAIKLNPTNLRALYGLYLCCLHITNSKTVLAKRKEAQTLGQWALTQISEKNSKRKSKTSNKYIAALDSAFANMDIKGK</sequence>
<protein>
    <recommendedName>
        <fullName evidence="5">ER membrane protein complex subunit 2</fullName>
    </recommendedName>
</protein>
<evidence type="ECO:0000256" key="3">
    <source>
        <dbReference type="ARBA" id="ARBA00022803"/>
    </source>
</evidence>
<feature type="repeat" description="TPR" evidence="4">
    <location>
        <begin position="153"/>
        <end position="186"/>
    </location>
</feature>
<dbReference type="OMA" id="MSDQEGW"/>
<dbReference type="SUPFAM" id="SSF48452">
    <property type="entry name" value="TPR-like"/>
    <property type="match status" value="1"/>
</dbReference>
<dbReference type="InterPro" id="IPR055217">
    <property type="entry name" value="TPR_EMC2"/>
</dbReference>
<dbReference type="InterPro" id="IPR039856">
    <property type="entry name" value="EMC2-like"/>
</dbReference>
<dbReference type="InParanoid" id="A0A7R8UBB5"/>
<dbReference type="InterPro" id="IPR011990">
    <property type="entry name" value="TPR-like_helical_dom_sf"/>
</dbReference>
<organism evidence="7 8">
    <name type="scientific">Hermetia illucens</name>
    <name type="common">Black soldier fly</name>
    <dbReference type="NCBI Taxonomy" id="343691"/>
    <lineage>
        <taxon>Eukaryota</taxon>
        <taxon>Metazoa</taxon>
        <taxon>Ecdysozoa</taxon>
        <taxon>Arthropoda</taxon>
        <taxon>Hexapoda</taxon>
        <taxon>Insecta</taxon>
        <taxon>Pterygota</taxon>
        <taxon>Neoptera</taxon>
        <taxon>Endopterygota</taxon>
        <taxon>Diptera</taxon>
        <taxon>Brachycera</taxon>
        <taxon>Stratiomyomorpha</taxon>
        <taxon>Stratiomyidae</taxon>
        <taxon>Hermetiinae</taxon>
        <taxon>Hermetia</taxon>
    </lineage>
</organism>
<evidence type="ECO:0000256" key="4">
    <source>
        <dbReference type="PROSITE-ProRule" id="PRU00339"/>
    </source>
</evidence>
<feature type="domain" description="EMC2 TPR-like" evidence="6">
    <location>
        <begin position="88"/>
        <end position="196"/>
    </location>
</feature>
<dbReference type="GO" id="GO:0072546">
    <property type="term" value="C:EMC complex"/>
    <property type="evidence" value="ECO:0007669"/>
    <property type="project" value="UniProtKB-UniRule"/>
</dbReference>
<dbReference type="EMBL" id="LR899009">
    <property type="protein sequence ID" value="CAD7077401.1"/>
    <property type="molecule type" value="Genomic_DNA"/>
</dbReference>
<comment type="subcellular location">
    <subcellularLocation>
        <location evidence="5">Endoplasmic reticulum membrane</location>
        <topology evidence="5">Peripheral membrane protein</topology>
        <orientation evidence="5">Cytoplasmic side</orientation>
    </subcellularLocation>
</comment>
<keyword evidence="5" id="KW-0472">Membrane</keyword>
<evidence type="ECO:0000313" key="7">
    <source>
        <dbReference type="EMBL" id="CAD7077401.1"/>
    </source>
</evidence>
<comment type="subunit">
    <text evidence="5">Component of the ER membrane protein complex (EMC).</text>
</comment>
<keyword evidence="2" id="KW-0677">Repeat</keyword>
<dbReference type="FunFam" id="1.25.40.10:FF:000478">
    <property type="entry name" value="GG16802"/>
    <property type="match status" value="1"/>
</dbReference>
<evidence type="ECO:0000256" key="5">
    <source>
        <dbReference type="RuleBase" id="RU367091"/>
    </source>
</evidence>
<dbReference type="Pfam" id="PF22890">
    <property type="entry name" value="TPR_EMC2"/>
    <property type="match status" value="1"/>
</dbReference>